<dbReference type="RefSeq" id="WP_348264367.1">
    <property type="nucleotide sequence ID" value="NZ_CP121196.1"/>
</dbReference>
<feature type="transmembrane region" description="Helical" evidence="6">
    <location>
        <begin position="90"/>
        <end position="114"/>
    </location>
</feature>
<dbReference type="GO" id="GO:0022857">
    <property type="term" value="F:transmembrane transporter activity"/>
    <property type="evidence" value="ECO:0007669"/>
    <property type="project" value="InterPro"/>
</dbReference>
<protein>
    <submittedName>
        <fullName evidence="7">APC family permease</fullName>
    </submittedName>
</protein>
<feature type="transmembrane region" description="Helical" evidence="6">
    <location>
        <begin position="134"/>
        <end position="152"/>
    </location>
</feature>
<feature type="transmembrane region" description="Helical" evidence="6">
    <location>
        <begin position="436"/>
        <end position="457"/>
    </location>
</feature>
<feature type="transmembrane region" description="Helical" evidence="6">
    <location>
        <begin position="164"/>
        <end position="184"/>
    </location>
</feature>
<dbReference type="EMBL" id="CP121196">
    <property type="protein sequence ID" value="XBH19152.1"/>
    <property type="molecule type" value="Genomic_DNA"/>
</dbReference>
<sequence>MDEPQSTLPPPQLLRRQLSLRDLTISQVLCVVGASWVGVAAGVGKAETLLWIGAMLLFYLPMAASVIGLNRVMPLEGGLYAWAHRAFGDLVGFLTAWNIWFYGIAVTAAILYQIPTELAYLIGPAAARLPENRIASLLIVTALIAALSWAELRGLEIGKWIHNAGGIAMMIAFAALICLGPWAMLRHIPVHWTPLALSAPPRDLRTFALFGQMLFGALCGLEYIAILAGESKSPERTITQSVWIASPIICAMFILGTGSVAAFVPRGDINFIAPIPQTFRMALGNEGIGNFLATAAILLVEIRLLGAVSLLMTGVSRLPLAVGWDALIPAWFTRLHPRWKTPSNSILSTSALIFLLIVLANVGVQAQEAFQLLSNASLTHYQVAYLAMFAIPLLGAASLRSSLPRSLKWTSIVGLCATLFSLLISAYPFVDVVNPIAYAAKIMGTLLLSNLVAFTFYQLRMRSARRTSFVATSRS</sequence>
<feature type="transmembrane region" description="Helical" evidence="6">
    <location>
        <begin position="378"/>
        <end position="397"/>
    </location>
</feature>
<name>A0AAU7DPC8_9BACT</name>
<dbReference type="InterPro" id="IPR002293">
    <property type="entry name" value="AA/rel_permease1"/>
</dbReference>
<dbReference type="PANTHER" id="PTHR42770">
    <property type="entry name" value="AMINO ACID TRANSPORTER-RELATED"/>
    <property type="match status" value="1"/>
</dbReference>
<accession>A0AAU7DPC8</accession>
<feature type="transmembrane region" description="Helical" evidence="6">
    <location>
        <begin position="49"/>
        <end position="69"/>
    </location>
</feature>
<comment type="subcellular location">
    <subcellularLocation>
        <location evidence="1">Cell membrane</location>
        <topology evidence="1">Multi-pass membrane protein</topology>
    </subcellularLocation>
</comment>
<feature type="transmembrane region" description="Helical" evidence="6">
    <location>
        <begin position="204"/>
        <end position="229"/>
    </location>
</feature>
<dbReference type="AlphaFoldDB" id="A0AAU7DPC8"/>
<organism evidence="7">
    <name type="scientific">Telmatobacter sp. DSM 110680</name>
    <dbReference type="NCBI Taxonomy" id="3036704"/>
    <lineage>
        <taxon>Bacteria</taxon>
        <taxon>Pseudomonadati</taxon>
        <taxon>Acidobacteriota</taxon>
        <taxon>Terriglobia</taxon>
        <taxon>Terriglobales</taxon>
        <taxon>Acidobacteriaceae</taxon>
        <taxon>Telmatobacter</taxon>
    </lineage>
</organism>
<keyword evidence="4 6" id="KW-1133">Transmembrane helix</keyword>
<reference evidence="7" key="1">
    <citation type="submission" date="2023-03" db="EMBL/GenBank/DDBJ databases">
        <title>Edaphobacter sp.</title>
        <authorList>
            <person name="Huber K.J."/>
            <person name="Papendorf J."/>
            <person name="Pilke C."/>
            <person name="Bunk B."/>
            <person name="Sproeer C."/>
            <person name="Pester M."/>
        </authorList>
    </citation>
    <scope>NUCLEOTIDE SEQUENCE</scope>
    <source>
        <strain evidence="7">DSM 110680</strain>
    </source>
</reference>
<dbReference type="PIRSF" id="PIRSF006060">
    <property type="entry name" value="AA_transporter"/>
    <property type="match status" value="1"/>
</dbReference>
<evidence type="ECO:0000256" key="5">
    <source>
        <dbReference type="ARBA" id="ARBA00023136"/>
    </source>
</evidence>
<feature type="transmembrane region" description="Helical" evidence="6">
    <location>
        <begin position="409"/>
        <end position="430"/>
    </location>
</feature>
<evidence type="ECO:0000256" key="6">
    <source>
        <dbReference type="SAM" id="Phobius"/>
    </source>
</evidence>
<evidence type="ECO:0000256" key="2">
    <source>
        <dbReference type="ARBA" id="ARBA00022475"/>
    </source>
</evidence>
<evidence type="ECO:0000256" key="3">
    <source>
        <dbReference type="ARBA" id="ARBA00022692"/>
    </source>
</evidence>
<evidence type="ECO:0000256" key="4">
    <source>
        <dbReference type="ARBA" id="ARBA00022989"/>
    </source>
</evidence>
<feature type="transmembrane region" description="Helical" evidence="6">
    <location>
        <begin position="346"/>
        <end position="366"/>
    </location>
</feature>
<evidence type="ECO:0000256" key="1">
    <source>
        <dbReference type="ARBA" id="ARBA00004651"/>
    </source>
</evidence>
<dbReference type="GO" id="GO:0005886">
    <property type="term" value="C:plasma membrane"/>
    <property type="evidence" value="ECO:0007669"/>
    <property type="project" value="UniProtKB-SubCell"/>
</dbReference>
<dbReference type="Pfam" id="PF13520">
    <property type="entry name" value="AA_permease_2"/>
    <property type="match status" value="1"/>
</dbReference>
<gene>
    <name evidence="7" type="ORF">P8935_07485</name>
</gene>
<keyword evidence="5 6" id="KW-0472">Membrane</keyword>
<feature type="transmembrane region" description="Helical" evidence="6">
    <location>
        <begin position="288"/>
        <end position="311"/>
    </location>
</feature>
<feature type="transmembrane region" description="Helical" evidence="6">
    <location>
        <begin position="241"/>
        <end position="264"/>
    </location>
</feature>
<dbReference type="Gene3D" id="1.20.1740.10">
    <property type="entry name" value="Amino acid/polyamine transporter I"/>
    <property type="match status" value="1"/>
</dbReference>
<keyword evidence="2" id="KW-1003">Cell membrane</keyword>
<dbReference type="PANTHER" id="PTHR42770:SF7">
    <property type="entry name" value="MEMBRANE PROTEIN"/>
    <property type="match status" value="1"/>
</dbReference>
<keyword evidence="3 6" id="KW-0812">Transmembrane</keyword>
<proteinExistence type="predicted"/>
<dbReference type="InterPro" id="IPR050367">
    <property type="entry name" value="APC_superfamily"/>
</dbReference>
<evidence type="ECO:0000313" key="7">
    <source>
        <dbReference type="EMBL" id="XBH19152.1"/>
    </source>
</evidence>